<protein>
    <recommendedName>
        <fullName evidence="5">Vacuolar import and degradation protein</fullName>
    </recommendedName>
</protein>
<name>A0A165H7B2_9APHY</name>
<dbReference type="InParanoid" id="A0A165H7B2"/>
<dbReference type="Proteomes" id="UP000076871">
    <property type="component" value="Unassembled WGS sequence"/>
</dbReference>
<evidence type="ECO:0000313" key="4">
    <source>
        <dbReference type="Proteomes" id="UP000076871"/>
    </source>
</evidence>
<proteinExistence type="inferred from homology"/>
<dbReference type="GeneID" id="63828138"/>
<accession>A0A165H7B2</accession>
<sequence length="471" mass="51614">MPSEQPAPTIHDQTPPEQPQGQVKLCTACHCPLSADSVNTSFVLHSDTDPNEAGIVCGPCSTRLVSPRSEPPTVRVEFFEMERELLRRAASLQGGHNEAAAFRQDSANHASHMTGAPFYDPLTDMDISASSSLSSVSSDRNASCALSGTLSVAMPASSSLSSVRPLLNPIDIKSAVPHSTVRPVYGSQLSASPLASASSIKSRYKASHTSSPDPLVDISRLRVRSQGHHCLYPGATFQGTQKSGRNSYDVNVTIVDVDFASSHLCGYLRIRGLTDDWPELTTYFDAEIIGSRYGFLTRNWGASEQEDMVHWARFPAFRHVRHELKKPHLTMKDGNRGAVFMRWKEKFLVPDHRVQDINGASFAGFYYVCVDFNPQQSGSSVIHSPQSSTSPEASSHFSSSQPTAKPELNSRARRASINSGARRSGRSQSRGFPPAPVATMSGFYFHQNSEPYQQLSLIHVPEHTTSCFEFR</sequence>
<feature type="compositionally biased region" description="Low complexity" evidence="2">
    <location>
        <begin position="384"/>
        <end position="395"/>
    </location>
</feature>
<evidence type="ECO:0000313" key="3">
    <source>
        <dbReference type="EMBL" id="KZT11344.1"/>
    </source>
</evidence>
<dbReference type="OrthoDB" id="62at2759"/>
<feature type="region of interest" description="Disordered" evidence="2">
    <location>
        <begin position="379"/>
        <end position="433"/>
    </location>
</feature>
<reference evidence="3 4" key="1">
    <citation type="journal article" date="2016" name="Mol. Biol. Evol.">
        <title>Comparative Genomics of Early-Diverging Mushroom-Forming Fungi Provides Insights into the Origins of Lignocellulose Decay Capabilities.</title>
        <authorList>
            <person name="Nagy L.G."/>
            <person name="Riley R."/>
            <person name="Tritt A."/>
            <person name="Adam C."/>
            <person name="Daum C."/>
            <person name="Floudas D."/>
            <person name="Sun H."/>
            <person name="Yadav J.S."/>
            <person name="Pangilinan J."/>
            <person name="Larsson K.H."/>
            <person name="Matsuura K."/>
            <person name="Barry K."/>
            <person name="Labutti K."/>
            <person name="Kuo R."/>
            <person name="Ohm R.A."/>
            <person name="Bhattacharya S.S."/>
            <person name="Shirouzu T."/>
            <person name="Yoshinaga Y."/>
            <person name="Martin F.M."/>
            <person name="Grigoriev I.V."/>
            <person name="Hibbett D.S."/>
        </authorList>
    </citation>
    <scope>NUCLEOTIDE SEQUENCE [LARGE SCALE GENOMIC DNA]</scope>
    <source>
        <strain evidence="3 4">93-53</strain>
    </source>
</reference>
<dbReference type="PANTHER" id="PTHR14534">
    <property type="entry name" value="VACUOLAR IMPORT AND DEGRADATION PROTEIN 24"/>
    <property type="match status" value="1"/>
</dbReference>
<dbReference type="AlphaFoldDB" id="A0A165H7B2"/>
<organism evidence="3 4">
    <name type="scientific">Laetiporus sulphureus 93-53</name>
    <dbReference type="NCBI Taxonomy" id="1314785"/>
    <lineage>
        <taxon>Eukaryota</taxon>
        <taxon>Fungi</taxon>
        <taxon>Dikarya</taxon>
        <taxon>Basidiomycota</taxon>
        <taxon>Agaricomycotina</taxon>
        <taxon>Agaricomycetes</taxon>
        <taxon>Polyporales</taxon>
        <taxon>Laetiporus</taxon>
    </lineage>
</organism>
<dbReference type="InterPro" id="IPR018618">
    <property type="entry name" value="GID4/10-like"/>
</dbReference>
<dbReference type="EMBL" id="KV427607">
    <property type="protein sequence ID" value="KZT11344.1"/>
    <property type="molecule type" value="Genomic_DNA"/>
</dbReference>
<dbReference type="RefSeq" id="XP_040769084.1">
    <property type="nucleotide sequence ID" value="XM_040911109.1"/>
</dbReference>
<evidence type="ECO:0000256" key="2">
    <source>
        <dbReference type="SAM" id="MobiDB-lite"/>
    </source>
</evidence>
<keyword evidence="4" id="KW-1185">Reference proteome</keyword>
<evidence type="ECO:0000256" key="1">
    <source>
        <dbReference type="ARBA" id="ARBA00061469"/>
    </source>
</evidence>
<feature type="compositionally biased region" description="Low complexity" evidence="2">
    <location>
        <begin position="419"/>
        <end position="431"/>
    </location>
</feature>
<dbReference type="GO" id="GO:0034657">
    <property type="term" value="C:GID complex"/>
    <property type="evidence" value="ECO:0007669"/>
    <property type="project" value="TreeGrafter"/>
</dbReference>
<gene>
    <name evidence="3" type="ORF">LAESUDRAFT_740869</name>
</gene>
<dbReference type="GO" id="GO:0006623">
    <property type="term" value="P:protein targeting to vacuole"/>
    <property type="evidence" value="ECO:0007669"/>
    <property type="project" value="TreeGrafter"/>
</dbReference>
<dbReference type="GO" id="GO:0005773">
    <property type="term" value="C:vacuole"/>
    <property type="evidence" value="ECO:0007669"/>
    <property type="project" value="GOC"/>
</dbReference>
<dbReference type="STRING" id="1314785.A0A165H7B2"/>
<dbReference type="GO" id="GO:0007039">
    <property type="term" value="P:protein catabolic process in the vacuole"/>
    <property type="evidence" value="ECO:0007669"/>
    <property type="project" value="TreeGrafter"/>
</dbReference>
<dbReference type="GO" id="GO:0045721">
    <property type="term" value="P:negative regulation of gluconeogenesis"/>
    <property type="evidence" value="ECO:0007669"/>
    <property type="project" value="TreeGrafter"/>
</dbReference>
<dbReference type="PANTHER" id="PTHR14534:SF3">
    <property type="entry name" value="GID COMPLEX SUBUNIT 4 HOMOLOG"/>
    <property type="match status" value="1"/>
</dbReference>
<dbReference type="GO" id="GO:0043161">
    <property type="term" value="P:proteasome-mediated ubiquitin-dependent protein catabolic process"/>
    <property type="evidence" value="ECO:0007669"/>
    <property type="project" value="TreeGrafter"/>
</dbReference>
<feature type="region of interest" description="Disordered" evidence="2">
    <location>
        <begin position="1"/>
        <end position="21"/>
    </location>
</feature>
<comment type="similarity">
    <text evidence="1">Belongs to the GID4/VID24 family.</text>
</comment>
<dbReference type="Pfam" id="PF09783">
    <property type="entry name" value="Vac_ImportDeg"/>
    <property type="match status" value="1"/>
</dbReference>
<evidence type="ECO:0008006" key="5">
    <source>
        <dbReference type="Google" id="ProtNLM"/>
    </source>
</evidence>